<comment type="caution">
    <text evidence="2">The sequence shown here is derived from an EMBL/GenBank/DDBJ whole genome shotgun (WGS) entry which is preliminary data.</text>
</comment>
<reference evidence="2 3" key="1">
    <citation type="submission" date="2019-10" db="EMBL/GenBank/DDBJ databases">
        <authorList>
            <person name="Palmer J.M."/>
        </authorList>
    </citation>
    <scope>NUCLEOTIDE SEQUENCE [LARGE SCALE GENOMIC DNA]</scope>
    <source>
        <strain evidence="2 3">TWF694</strain>
    </source>
</reference>
<evidence type="ECO:0000313" key="2">
    <source>
        <dbReference type="EMBL" id="KAK6543844.1"/>
    </source>
</evidence>
<evidence type="ECO:0008006" key="4">
    <source>
        <dbReference type="Google" id="ProtNLM"/>
    </source>
</evidence>
<evidence type="ECO:0000313" key="3">
    <source>
        <dbReference type="Proteomes" id="UP001365542"/>
    </source>
</evidence>
<name>A0AAV9XPC3_9PEZI</name>
<evidence type="ECO:0000256" key="1">
    <source>
        <dbReference type="SAM" id="Coils"/>
    </source>
</evidence>
<sequence>MDPAVALQTLLDCLREHGALITRADIEWAFATEKNVTQISSFIQNYLNTNTLLSHEEKEIYESLKSKDLLSAEPPPLSSQPTTDEQLSDDLAALELQNELLKQNIARLTRLKSEHEVKSNIERKHQTSLVQNREQLLQMYMSERDQNAAAIDDLEITFRACLSDLQDASGKLNFTMSAMSEATRNDDRLLARLQTMISDILLATESSGEEAISAASEYADMLAMLEEQIIKTRVDRTFLESVGKATTAVGESEEMEGQPFLDVQEFNELMEEVEVVASMRAKEGLLQPILAHLTSDEKSKMGSMAQRCSYILSALSLLDSRNREAEAEFTNRNNMQYVSGRMKMLFDLSLRDFHDAMQNPAAKAMAKISQPPGAPADDKTSYLESKLWRSLGVSSFGSEGGPGVEIAGGTAKLGTKEELYKQLWATHMKNIQEVGGVVDGLGHTVGDSEGGTVGSDLNAVEGKVKNISVEVGQLASLANGRDTSKMAVISNLKEKETYGR</sequence>
<keyword evidence="3" id="KW-1185">Reference proteome</keyword>
<dbReference type="EMBL" id="JAVHJO010000001">
    <property type="protein sequence ID" value="KAK6543844.1"/>
    <property type="molecule type" value="Genomic_DNA"/>
</dbReference>
<feature type="coiled-coil region" evidence="1">
    <location>
        <begin position="84"/>
        <end position="118"/>
    </location>
</feature>
<gene>
    <name evidence="2" type="ORF">TWF694_000572</name>
</gene>
<accession>A0AAV9XPC3</accession>
<keyword evidence="1" id="KW-0175">Coiled coil</keyword>
<proteinExistence type="predicted"/>
<dbReference type="AlphaFoldDB" id="A0AAV9XPC3"/>
<protein>
    <recommendedName>
        <fullName evidence="4">Autophagy-related protein 17</fullName>
    </recommendedName>
</protein>
<organism evidence="2 3">
    <name type="scientific">Orbilia ellipsospora</name>
    <dbReference type="NCBI Taxonomy" id="2528407"/>
    <lineage>
        <taxon>Eukaryota</taxon>
        <taxon>Fungi</taxon>
        <taxon>Dikarya</taxon>
        <taxon>Ascomycota</taxon>
        <taxon>Pezizomycotina</taxon>
        <taxon>Orbiliomycetes</taxon>
        <taxon>Orbiliales</taxon>
        <taxon>Orbiliaceae</taxon>
        <taxon>Orbilia</taxon>
    </lineage>
</organism>
<dbReference type="Proteomes" id="UP001365542">
    <property type="component" value="Unassembled WGS sequence"/>
</dbReference>